<feature type="region of interest" description="Disordered" evidence="1">
    <location>
        <begin position="112"/>
        <end position="144"/>
    </location>
</feature>
<dbReference type="PATRIC" id="fig|1263870.3.peg.3650"/>
<evidence type="ECO:0000313" key="3">
    <source>
        <dbReference type="Proteomes" id="UP000011885"/>
    </source>
</evidence>
<keyword evidence="3" id="KW-1185">Reference proteome</keyword>
<reference evidence="2 3" key="1">
    <citation type="journal article" date="2013" name="Mar. Genomics">
        <title>Expression of sulfatases in Rhodopirellula baltica and the diversity of sulfatases in the genus Rhodopirellula.</title>
        <authorList>
            <person name="Wegner C.E."/>
            <person name="Richter-Heitmann T."/>
            <person name="Klindworth A."/>
            <person name="Klockow C."/>
            <person name="Richter M."/>
            <person name="Achstetter T."/>
            <person name="Glockner F.O."/>
            <person name="Harder J."/>
        </authorList>
    </citation>
    <scope>NUCLEOTIDE SEQUENCE [LARGE SCALE GENOMIC DNA]</scope>
    <source>
        <strain evidence="2 3">SM41</strain>
    </source>
</reference>
<feature type="region of interest" description="Disordered" evidence="1">
    <location>
        <begin position="59"/>
        <end position="81"/>
    </location>
</feature>
<feature type="compositionally biased region" description="Polar residues" evidence="1">
    <location>
        <begin position="253"/>
        <end position="276"/>
    </location>
</feature>
<comment type="caution">
    <text evidence="2">The sequence shown here is derived from an EMBL/GenBank/DDBJ whole genome shotgun (WGS) entry which is preliminary data.</text>
</comment>
<dbReference type="Proteomes" id="UP000011885">
    <property type="component" value="Unassembled WGS sequence"/>
</dbReference>
<organism evidence="2 3">
    <name type="scientific">Rhodopirellula sallentina SM41</name>
    <dbReference type="NCBI Taxonomy" id="1263870"/>
    <lineage>
        <taxon>Bacteria</taxon>
        <taxon>Pseudomonadati</taxon>
        <taxon>Planctomycetota</taxon>
        <taxon>Planctomycetia</taxon>
        <taxon>Pirellulales</taxon>
        <taxon>Pirellulaceae</taxon>
        <taxon>Rhodopirellula</taxon>
    </lineage>
</organism>
<name>M5U1F1_9BACT</name>
<evidence type="ECO:0000256" key="1">
    <source>
        <dbReference type="SAM" id="MobiDB-lite"/>
    </source>
</evidence>
<dbReference type="EMBL" id="ANOH01000228">
    <property type="protein sequence ID" value="EMI55109.1"/>
    <property type="molecule type" value="Genomic_DNA"/>
</dbReference>
<accession>M5U1F1</accession>
<proteinExistence type="predicted"/>
<feature type="compositionally biased region" description="Polar residues" evidence="1">
    <location>
        <begin position="63"/>
        <end position="72"/>
    </location>
</feature>
<gene>
    <name evidence="2" type="ORF">RSSM_03433</name>
</gene>
<dbReference type="AlphaFoldDB" id="M5U1F1"/>
<protein>
    <submittedName>
        <fullName evidence="2">Uncharacterized protein</fullName>
    </submittedName>
</protein>
<sequence length="458" mass="51053">MRLTIFFFVNSRLPRFRGGPDSPNAVVPDQRSLHTRLALYHGLAEAMDSGHRLRTTAVRGNDDASQNGSQTARGIPSLGRKGASPDWLCRSAWLQRFQYSIVPLRVHRDDEARKRLPGGGQGAGGDRRIQSWDDSSTSTPESHLAPLGTGARCALWLIWNGSAGRSRVRSGLRPPRSSGTGLCVFMYVFAPQPIRIACGWQRDAFPALAGGPRSQRNCSLDSCPSSQGFALAIQPSTEHRVLRNYTPDRSSVAVSSSWPTKANRSPLSRSARSTFRTADHHRGRAGLTQRSRLRTTTVSLAISPTSIFPLFPMEDFFLQQRQPRLLTTPADPFPSLMDAVKEFACVSLVPIPANWIVDVLRTREQPVAMPICSWLFLVQGPWQVLAIRKRLSDHDFGEDLDRQNLMDAGWKVVPETGLFAIELDRQLLIGIDGIGYDFVEAHWRPLYEVLGLRWHLDD</sequence>
<evidence type="ECO:0000313" key="2">
    <source>
        <dbReference type="EMBL" id="EMI55109.1"/>
    </source>
</evidence>
<feature type="compositionally biased region" description="Polar residues" evidence="1">
    <location>
        <begin position="132"/>
        <end position="141"/>
    </location>
</feature>
<feature type="region of interest" description="Disordered" evidence="1">
    <location>
        <begin position="253"/>
        <end position="285"/>
    </location>
</feature>